<evidence type="ECO:0000256" key="8">
    <source>
        <dbReference type="ARBA" id="ARBA00023136"/>
    </source>
</evidence>
<evidence type="ECO:0000259" key="10">
    <source>
        <dbReference type="PROSITE" id="PS50893"/>
    </source>
</evidence>
<evidence type="ECO:0000256" key="9">
    <source>
        <dbReference type="SAM" id="Phobius"/>
    </source>
</evidence>
<dbReference type="PANTHER" id="PTHR43394:SF1">
    <property type="entry name" value="ATP-BINDING CASSETTE SUB-FAMILY B MEMBER 10, MITOCHONDRIAL"/>
    <property type="match status" value="1"/>
</dbReference>
<dbReference type="InterPro" id="IPR017871">
    <property type="entry name" value="ABC_transporter-like_CS"/>
</dbReference>
<feature type="transmembrane region" description="Helical" evidence="9">
    <location>
        <begin position="155"/>
        <end position="174"/>
    </location>
</feature>
<organism evidence="12 13">
    <name type="scientific">Carnobacterium divergens</name>
    <name type="common">Lactobacillus divergens</name>
    <dbReference type="NCBI Taxonomy" id="2748"/>
    <lineage>
        <taxon>Bacteria</taxon>
        <taxon>Bacillati</taxon>
        <taxon>Bacillota</taxon>
        <taxon>Bacilli</taxon>
        <taxon>Lactobacillales</taxon>
        <taxon>Carnobacteriaceae</taxon>
        <taxon>Carnobacterium</taxon>
    </lineage>
</organism>
<dbReference type="SUPFAM" id="SSF52540">
    <property type="entry name" value="P-loop containing nucleoside triphosphate hydrolases"/>
    <property type="match status" value="1"/>
</dbReference>
<dbReference type="InterPro" id="IPR003593">
    <property type="entry name" value="AAA+_ATPase"/>
</dbReference>
<dbReference type="AlphaFoldDB" id="A0A7Z8CYD1"/>
<keyword evidence="2" id="KW-0813">Transport</keyword>
<dbReference type="SMART" id="SM00382">
    <property type="entry name" value="AAA"/>
    <property type="match status" value="1"/>
</dbReference>
<keyword evidence="3" id="KW-1003">Cell membrane</keyword>
<dbReference type="InterPro" id="IPR011527">
    <property type="entry name" value="ABC1_TM_dom"/>
</dbReference>
<dbReference type="GO" id="GO:0005886">
    <property type="term" value="C:plasma membrane"/>
    <property type="evidence" value="ECO:0007669"/>
    <property type="project" value="UniProtKB-SubCell"/>
</dbReference>
<dbReference type="InterPro" id="IPR039421">
    <property type="entry name" value="Type_1_exporter"/>
</dbReference>
<feature type="transmembrane region" description="Helical" evidence="9">
    <location>
        <begin position="278"/>
        <end position="296"/>
    </location>
</feature>
<dbReference type="Gene3D" id="1.20.1560.10">
    <property type="entry name" value="ABC transporter type 1, transmembrane domain"/>
    <property type="match status" value="1"/>
</dbReference>
<keyword evidence="6 12" id="KW-0067">ATP-binding</keyword>
<dbReference type="PROSITE" id="PS50893">
    <property type="entry name" value="ABC_TRANSPORTER_2"/>
    <property type="match status" value="1"/>
</dbReference>
<dbReference type="InterPro" id="IPR036640">
    <property type="entry name" value="ABC1_TM_sf"/>
</dbReference>
<feature type="domain" description="ABC transporter" evidence="10">
    <location>
        <begin position="334"/>
        <end position="569"/>
    </location>
</feature>
<reference evidence="12 13" key="1">
    <citation type="journal article" date="2018" name="Int. J. Food Microbiol.">
        <title>Growth of Carnobacterium spp. isolated from chilled vacuum-packaged meat under relevant acidic conditions.</title>
        <authorList>
            <person name="Zhang P."/>
            <person name="Badoni M."/>
            <person name="Ganzle M."/>
            <person name="Yang X."/>
        </authorList>
    </citation>
    <scope>NUCLEOTIDE SEQUENCE [LARGE SCALE GENOMIC DNA]</scope>
    <source>
        <strain evidence="12 13">B2</strain>
    </source>
</reference>
<keyword evidence="4 9" id="KW-0812">Transmembrane</keyword>
<dbReference type="PROSITE" id="PS50929">
    <property type="entry name" value="ABC_TM1F"/>
    <property type="match status" value="1"/>
</dbReference>
<proteinExistence type="predicted"/>
<feature type="transmembrane region" description="Helical" evidence="9">
    <location>
        <begin position="126"/>
        <end position="149"/>
    </location>
</feature>
<comment type="caution">
    <text evidence="12">The sequence shown here is derived from an EMBL/GenBank/DDBJ whole genome shotgun (WGS) entry which is preliminary data.</text>
</comment>
<evidence type="ECO:0000256" key="2">
    <source>
        <dbReference type="ARBA" id="ARBA00022448"/>
    </source>
</evidence>
<dbReference type="Pfam" id="PF00005">
    <property type="entry name" value="ABC_tran"/>
    <property type="match status" value="1"/>
</dbReference>
<dbReference type="SUPFAM" id="SSF90123">
    <property type="entry name" value="ABC transporter transmembrane region"/>
    <property type="match status" value="1"/>
</dbReference>
<dbReference type="EMBL" id="NRPP01000013">
    <property type="protein sequence ID" value="TFJ26392.1"/>
    <property type="molecule type" value="Genomic_DNA"/>
</dbReference>
<dbReference type="Pfam" id="PF00664">
    <property type="entry name" value="ABC_membrane"/>
    <property type="match status" value="1"/>
</dbReference>
<evidence type="ECO:0000256" key="3">
    <source>
        <dbReference type="ARBA" id="ARBA00022475"/>
    </source>
</evidence>
<dbReference type="Gene3D" id="3.40.50.300">
    <property type="entry name" value="P-loop containing nucleotide triphosphate hydrolases"/>
    <property type="match status" value="1"/>
</dbReference>
<feature type="transmembrane region" description="Helical" evidence="9">
    <location>
        <begin position="55"/>
        <end position="88"/>
    </location>
</feature>
<dbReference type="PROSITE" id="PS00211">
    <property type="entry name" value="ABC_TRANSPORTER_1"/>
    <property type="match status" value="1"/>
</dbReference>
<evidence type="ECO:0000256" key="4">
    <source>
        <dbReference type="ARBA" id="ARBA00022692"/>
    </source>
</evidence>
<evidence type="ECO:0000256" key="6">
    <source>
        <dbReference type="ARBA" id="ARBA00022840"/>
    </source>
</evidence>
<evidence type="ECO:0000259" key="11">
    <source>
        <dbReference type="PROSITE" id="PS50929"/>
    </source>
</evidence>
<sequence length="580" mass="63925">MKLVIDFFKKNKGLSVATIVALLFQILGTLGVPLLVAKLIDEGIASGDSTLVYQIGLQMVGVAFFAAISAIIGSYLSAQIAASFGYHIRNLFFRKVQKLSLKDTEEFGVASLVNRTSNDVDNIQQVMILFLQMILPGPIISVVAIYMTYSLSPKLTIVPLLSMLVFFIAVFILMKKGNHYSRSVQIKMDQVTRVFREFFMGIRVIRAFGNQEYEKKRTDQTFKEYADNTIKLNQVFAWLTPTVLFLMGASLAGILWIGGNEVALVKLQIGSITAVGEYTIITLAYLVMAAMVIVTIPKGMASVYRIQELLTKEPEVKDFANVNADNQKSQKEVVAFKNVTFSYQNAAEPVLQNISFTAKRGEVTAIVGGTGSGKSTIAKALLRFSEITSGEIQLNGQAIHELSQYDLRKKISYVPQKAYLFSGTIEENLKTGNQTMSSDELEHNIKIAQSDSFIHSLEKGIQSQVSQGGSNFSGGQKQRLAIARALAKQADAYIFDDSFSALDFKTDSRLRQALKEELKNKAVIIVAQRISTIKDADQILVLDEGVMVGKGTHAELLATNPIYQEFVASQSASKETQDDE</sequence>
<evidence type="ECO:0000313" key="12">
    <source>
        <dbReference type="EMBL" id="TFJ26392.1"/>
    </source>
</evidence>
<dbReference type="RefSeq" id="WP_135026126.1">
    <property type="nucleotide sequence ID" value="NZ_JBFUWK010000004.1"/>
</dbReference>
<feature type="transmembrane region" description="Helical" evidence="9">
    <location>
        <begin position="235"/>
        <end position="258"/>
    </location>
</feature>
<protein>
    <submittedName>
        <fullName evidence="12">Multidrug ABC transporter ATP-binding protein</fullName>
    </submittedName>
</protein>
<dbReference type="CDD" id="cd18548">
    <property type="entry name" value="ABC_6TM_Tm287_like"/>
    <property type="match status" value="1"/>
</dbReference>
<keyword evidence="7 9" id="KW-1133">Transmembrane helix</keyword>
<evidence type="ECO:0000256" key="1">
    <source>
        <dbReference type="ARBA" id="ARBA00004651"/>
    </source>
</evidence>
<dbReference type="FunFam" id="3.40.50.300:FF:000854">
    <property type="entry name" value="Multidrug ABC transporter ATP-binding protein"/>
    <property type="match status" value="1"/>
</dbReference>
<dbReference type="InterPro" id="IPR027417">
    <property type="entry name" value="P-loop_NTPase"/>
</dbReference>
<evidence type="ECO:0000313" key="13">
    <source>
        <dbReference type="Proteomes" id="UP000297938"/>
    </source>
</evidence>
<dbReference type="GO" id="GO:0005524">
    <property type="term" value="F:ATP binding"/>
    <property type="evidence" value="ECO:0007669"/>
    <property type="project" value="UniProtKB-KW"/>
</dbReference>
<keyword evidence="5" id="KW-0547">Nucleotide-binding</keyword>
<evidence type="ECO:0000256" key="7">
    <source>
        <dbReference type="ARBA" id="ARBA00022989"/>
    </source>
</evidence>
<dbReference type="InterPro" id="IPR003439">
    <property type="entry name" value="ABC_transporter-like_ATP-bd"/>
</dbReference>
<evidence type="ECO:0000256" key="5">
    <source>
        <dbReference type="ARBA" id="ARBA00022741"/>
    </source>
</evidence>
<gene>
    <name evidence="12" type="ORF">CKN69_08265</name>
</gene>
<feature type="domain" description="ABC transmembrane type-1" evidence="11">
    <location>
        <begin position="16"/>
        <end position="298"/>
    </location>
</feature>
<accession>A0A7Z8CYD1</accession>
<dbReference type="GO" id="GO:0015421">
    <property type="term" value="F:ABC-type oligopeptide transporter activity"/>
    <property type="evidence" value="ECO:0007669"/>
    <property type="project" value="TreeGrafter"/>
</dbReference>
<feature type="transmembrane region" description="Helical" evidence="9">
    <location>
        <begin position="12"/>
        <end position="35"/>
    </location>
</feature>
<comment type="subcellular location">
    <subcellularLocation>
        <location evidence="1">Cell membrane</location>
        <topology evidence="1">Multi-pass membrane protein</topology>
    </subcellularLocation>
</comment>
<name>A0A7Z8CYD1_CARDV</name>
<keyword evidence="8 9" id="KW-0472">Membrane</keyword>
<dbReference type="Proteomes" id="UP000297938">
    <property type="component" value="Unassembled WGS sequence"/>
</dbReference>
<dbReference type="GO" id="GO:0016887">
    <property type="term" value="F:ATP hydrolysis activity"/>
    <property type="evidence" value="ECO:0007669"/>
    <property type="project" value="InterPro"/>
</dbReference>
<dbReference type="PANTHER" id="PTHR43394">
    <property type="entry name" value="ATP-DEPENDENT PERMEASE MDL1, MITOCHONDRIAL"/>
    <property type="match status" value="1"/>
</dbReference>